<accession>A0ABP6P1H9</accession>
<reference evidence="2" key="1">
    <citation type="journal article" date="2019" name="Int. J. Syst. Evol. Microbiol.">
        <title>The Global Catalogue of Microorganisms (GCM) 10K type strain sequencing project: providing services to taxonomists for standard genome sequencing and annotation.</title>
        <authorList>
            <consortium name="The Broad Institute Genomics Platform"/>
            <consortium name="The Broad Institute Genome Sequencing Center for Infectious Disease"/>
            <person name="Wu L."/>
            <person name="Ma J."/>
        </authorList>
    </citation>
    <scope>NUCLEOTIDE SEQUENCE [LARGE SCALE GENOMIC DNA]</scope>
    <source>
        <strain evidence="2">JCM 9373</strain>
    </source>
</reference>
<name>A0ABP6P1H9_9ACTN</name>
<organism evidence="1 2">
    <name type="scientific">Planomonospora alba</name>
    <dbReference type="NCBI Taxonomy" id="161354"/>
    <lineage>
        <taxon>Bacteria</taxon>
        <taxon>Bacillati</taxon>
        <taxon>Actinomycetota</taxon>
        <taxon>Actinomycetes</taxon>
        <taxon>Streptosporangiales</taxon>
        <taxon>Streptosporangiaceae</taxon>
        <taxon>Planomonospora</taxon>
    </lineage>
</organism>
<dbReference type="RefSeq" id="WP_344865140.1">
    <property type="nucleotide sequence ID" value="NZ_BAAAUT010000064.1"/>
</dbReference>
<proteinExistence type="predicted"/>
<protein>
    <submittedName>
        <fullName evidence="1">Uncharacterized protein</fullName>
    </submittedName>
</protein>
<comment type="caution">
    <text evidence="1">The sequence shown here is derived from an EMBL/GenBank/DDBJ whole genome shotgun (WGS) entry which is preliminary data.</text>
</comment>
<dbReference type="Proteomes" id="UP001500320">
    <property type="component" value="Unassembled WGS sequence"/>
</dbReference>
<dbReference type="EMBL" id="BAAAUT010000064">
    <property type="protein sequence ID" value="GAA3159996.1"/>
    <property type="molecule type" value="Genomic_DNA"/>
</dbReference>
<evidence type="ECO:0000313" key="1">
    <source>
        <dbReference type="EMBL" id="GAA3159996.1"/>
    </source>
</evidence>
<evidence type="ECO:0000313" key="2">
    <source>
        <dbReference type="Proteomes" id="UP001500320"/>
    </source>
</evidence>
<gene>
    <name evidence="1" type="ORF">GCM10010466_58550</name>
</gene>
<sequence>MTTVPELKIRWEWEPAPHVRAPEHRVTWARIEISVGSEHVTLVEDRESSSSRRSIYCPLYPVAEWAAYNWWFLQADARPARALSLYTPGAYDKGQFRRHCLRASGDGFLWPNLMIIPQGERTQVIWHADRSSVSPSRPIRFLTKGEAFPWRESVEQELTRLISEVLTRLAEQGITGTPLEKEWEEIQRTDPEEAEFCRAAARLGLDPYAEAAPYEGLILQAADDLKGNLLGDFLDAVEPAVMHDALEWVRAARSDIERASPPEAAEDLRRELRSREVPHGERSWETGWKQARAVRQVLGIGGDQVFPLDSYITSIDRQAADRALHAVGGTVGGAGPVAVLEYERPMPSRRFTLSRALWHYLWETDPFFLVTTAYTERLKVERAFAAELLAPAAGVSELLGNAPETAVPEDLDEIAEHFQVSPMVIKHQLENQLLAV</sequence>
<keyword evidence="2" id="KW-1185">Reference proteome</keyword>